<dbReference type="InterPro" id="IPR001270">
    <property type="entry name" value="ClpA/B"/>
</dbReference>
<dbReference type="Pfam" id="PF00004">
    <property type="entry name" value="AAA"/>
    <property type="match status" value="1"/>
</dbReference>
<keyword evidence="12" id="KW-0346">Stress response</keyword>
<dbReference type="PROSITE" id="PS00871">
    <property type="entry name" value="CLPAB_2"/>
    <property type="match status" value="1"/>
</dbReference>
<dbReference type="FunFam" id="3.40.50.300:FF:000025">
    <property type="entry name" value="ATP-dependent Clp protease subunit"/>
    <property type="match status" value="1"/>
</dbReference>
<dbReference type="Pfam" id="PF17871">
    <property type="entry name" value="AAA_lid_9"/>
    <property type="match status" value="1"/>
</dbReference>
<evidence type="ECO:0000256" key="2">
    <source>
        <dbReference type="ARBA" id="ARBA00017574"/>
    </source>
</evidence>
<dbReference type="RefSeq" id="WP_047214080.1">
    <property type="nucleotide sequence ID" value="NZ_CP011568.3"/>
</dbReference>
<dbReference type="STRING" id="445709.ABW99_08590"/>
<dbReference type="PROSITE" id="PS00870">
    <property type="entry name" value="CLPAB_1"/>
    <property type="match status" value="1"/>
</dbReference>
<dbReference type="Gene3D" id="1.10.1780.10">
    <property type="entry name" value="Clp, N-terminal domain"/>
    <property type="match status" value="1"/>
</dbReference>
<dbReference type="InterPro" id="IPR019489">
    <property type="entry name" value="Clp_ATPase_C"/>
</dbReference>
<protein>
    <recommendedName>
        <fullName evidence="2 12">Chaperone protein ClpB</fullName>
    </recommendedName>
</protein>
<dbReference type="Proteomes" id="UP000036700">
    <property type="component" value="Chromosome"/>
</dbReference>
<dbReference type="InterPro" id="IPR003959">
    <property type="entry name" value="ATPase_AAA_core"/>
</dbReference>
<dbReference type="InterPro" id="IPR028299">
    <property type="entry name" value="ClpA/B_CS2"/>
</dbReference>
<dbReference type="Pfam" id="PF07724">
    <property type="entry name" value="AAA_2"/>
    <property type="match status" value="1"/>
</dbReference>
<dbReference type="OrthoDB" id="9803641at2"/>
<evidence type="ECO:0000256" key="10">
    <source>
        <dbReference type="PROSITE-ProRule" id="PRU01251"/>
    </source>
</evidence>
<evidence type="ECO:0000313" key="15">
    <source>
        <dbReference type="Proteomes" id="UP000036700"/>
    </source>
</evidence>
<dbReference type="EMBL" id="CP011568">
    <property type="protein sequence ID" value="AKJ68260.1"/>
    <property type="molecule type" value="Genomic_DNA"/>
</dbReference>
<evidence type="ECO:0000256" key="4">
    <source>
        <dbReference type="ARBA" id="ARBA00022741"/>
    </source>
</evidence>
<dbReference type="FunFam" id="3.40.50.300:FF:000120">
    <property type="entry name" value="ATP-dependent chaperone ClpB"/>
    <property type="match status" value="1"/>
</dbReference>
<evidence type="ECO:0000256" key="7">
    <source>
        <dbReference type="ARBA" id="ARBA00023186"/>
    </source>
</evidence>
<evidence type="ECO:0000256" key="11">
    <source>
        <dbReference type="RuleBase" id="RU004432"/>
    </source>
</evidence>
<dbReference type="GO" id="GO:0005737">
    <property type="term" value="C:cytoplasm"/>
    <property type="evidence" value="ECO:0007669"/>
    <property type="project" value="UniProtKB-SubCell"/>
</dbReference>
<dbReference type="InterPro" id="IPR036628">
    <property type="entry name" value="Clp_N_dom_sf"/>
</dbReference>
<dbReference type="Pfam" id="PF10431">
    <property type="entry name" value="ClpB_D2-small"/>
    <property type="match status" value="1"/>
</dbReference>
<gene>
    <name evidence="12" type="primary">clpB</name>
    <name evidence="14" type="ORF">ABW99_08590</name>
</gene>
<sequence>MRQDKFTTQFLEALSDAQSTAVGRDNQYIEPVHLLAALLAQPEGAARSLLARAGVHVQPLTSAAQQAIERLPQVQGTNGNVQVGRDLAGLLNQADKEAQKRGDSYIASEMFLLALADDKGDTGRLAREHGLSRKALEAAIEAVRGGQAVDSQDAEGQREALKKYTLDLTERARAGKLDPVIGRDDEIRRTIQILQRRTKNNPVLIGEPGVGKTAIVEGLAQRIINGEVPESLKNKRVLALDMAGLLAGAKYRGEFEERLKAVLKDIAKDEGRTIVFIDEIHTMVGAGKAEGAMDAGNMLKPALARGELHCIGATTLDEYRKYIEKDAALERRFQKVLVDEPSVEATIAILRGLQEKYELHHGVEITDPAIVAAAELSHRYITDRFLPDKAIDLIDEAASKIKMEIDSKPEAMDKLDRRLIQLKIEREAVKKETDEASQKRLALIEDEIVRLGKEYADLEEIWTAEKAAVLGSAQIKEDIEKARAEIVRLQREGKLDKVAELQYGTLPQLEAKLKEVTQAEASGKAQARPKLLRTQVGAEEIAEVVSRATGIPVSKMMQGEREKLLHMEDKLHERVIGQDEAIEAVADAIRRSRAGLADPNRPYGSFLFLGPTGVGKTELCKALATFLFDSEDHLIRIDMSEFMEKHSVARLIGAPPGYVGYEEGGYLTEAVRRKPYSVILLDEVEKAHPDVFNVLLQVLDDGRMTDGQGRTVDFKNTVIVMTSNLGSSLIQAMVGEPQERIKDAVWGEIKEQFRPEFLNRIDEVVVFHALDEQHIKSIAMIQIERLRERLAKMDMQLDVSEAALAHVAKEGYDPVFGARPLKRAIQQEIENPVAKLILAGKFGPKDIVPVDWHDGKYQFERIVH</sequence>
<organism evidence="14 15">
    <name type="scientific">Pandoraea thiooxydans</name>
    <dbReference type="NCBI Taxonomy" id="445709"/>
    <lineage>
        <taxon>Bacteria</taxon>
        <taxon>Pseudomonadati</taxon>
        <taxon>Pseudomonadota</taxon>
        <taxon>Betaproteobacteria</taxon>
        <taxon>Burkholderiales</taxon>
        <taxon>Burkholderiaceae</taxon>
        <taxon>Pandoraea</taxon>
    </lineage>
</organism>
<comment type="function">
    <text evidence="8">Part of a stress-induced multi-chaperone system, it is involved in the recovery of the cell from heat-induced damage, in cooperation with DnaK, DnaJ and GrpE. Acts before DnaK, in the processing of protein aggregates. Protein binding stimulates the ATPase activity; ATP hydrolysis unfolds the denatured protein aggregates, which probably helps expose new hydrophobic binding sites on the surface of ClpB-bound aggregates, contributing to the solubilization and refolding of denatured protein aggregates by DnaK.</text>
</comment>
<keyword evidence="4 11" id="KW-0547">Nucleotide-binding</keyword>
<evidence type="ECO:0000256" key="9">
    <source>
        <dbReference type="ARBA" id="ARBA00026057"/>
    </source>
</evidence>
<dbReference type="GO" id="GO:0016887">
    <property type="term" value="F:ATP hydrolysis activity"/>
    <property type="evidence" value="ECO:0007669"/>
    <property type="project" value="InterPro"/>
</dbReference>
<dbReference type="InterPro" id="IPR018368">
    <property type="entry name" value="ClpA/B_CS1"/>
</dbReference>
<dbReference type="SUPFAM" id="SSF81923">
    <property type="entry name" value="Double Clp-N motif"/>
    <property type="match status" value="1"/>
</dbReference>
<dbReference type="PANTHER" id="PTHR11638:SF18">
    <property type="entry name" value="HEAT SHOCK PROTEIN 104"/>
    <property type="match status" value="1"/>
</dbReference>
<evidence type="ECO:0000256" key="3">
    <source>
        <dbReference type="ARBA" id="ARBA00022737"/>
    </source>
</evidence>
<keyword evidence="3 10" id="KW-0677">Repeat</keyword>
<dbReference type="NCBIfam" id="TIGR03346">
    <property type="entry name" value="chaperone_ClpB"/>
    <property type="match status" value="1"/>
</dbReference>
<dbReference type="GO" id="GO:0005524">
    <property type="term" value="F:ATP binding"/>
    <property type="evidence" value="ECO:0007669"/>
    <property type="project" value="UniProtKB-UniRule"/>
</dbReference>
<dbReference type="InterPro" id="IPR050130">
    <property type="entry name" value="ClpA_ClpB"/>
</dbReference>
<name>A0A0G3EMQ2_9BURK</name>
<accession>A0A0G3EMQ2</accession>
<dbReference type="Gene3D" id="3.40.50.300">
    <property type="entry name" value="P-loop containing nucleotide triphosphate hydrolases"/>
    <property type="match status" value="3"/>
</dbReference>
<dbReference type="PATRIC" id="fig|445709.3.peg.1837"/>
<keyword evidence="5 11" id="KW-0067">ATP-binding</keyword>
<dbReference type="SUPFAM" id="SSF52540">
    <property type="entry name" value="P-loop containing nucleoside triphosphate hydrolases"/>
    <property type="match status" value="2"/>
</dbReference>
<feature type="coiled-coil region" evidence="12">
    <location>
        <begin position="412"/>
        <end position="492"/>
    </location>
</feature>
<dbReference type="InterPro" id="IPR027417">
    <property type="entry name" value="P-loop_NTPase"/>
</dbReference>
<evidence type="ECO:0000259" key="13">
    <source>
        <dbReference type="PROSITE" id="PS51903"/>
    </source>
</evidence>
<comment type="similarity">
    <text evidence="1 11">Belongs to the ClpA/ClpB family.</text>
</comment>
<dbReference type="CDD" id="cd19499">
    <property type="entry name" value="RecA-like_ClpB_Hsp104-like"/>
    <property type="match status" value="1"/>
</dbReference>
<dbReference type="GO" id="GO:0042026">
    <property type="term" value="P:protein refolding"/>
    <property type="evidence" value="ECO:0007669"/>
    <property type="project" value="UniProtKB-UniRule"/>
</dbReference>
<keyword evidence="7 11" id="KW-0143">Chaperone</keyword>
<dbReference type="PANTHER" id="PTHR11638">
    <property type="entry name" value="ATP-DEPENDENT CLP PROTEASE"/>
    <property type="match status" value="1"/>
</dbReference>
<dbReference type="InterPro" id="IPR041546">
    <property type="entry name" value="ClpA/ClpB_AAA_lid"/>
</dbReference>
<dbReference type="PROSITE" id="PS51903">
    <property type="entry name" value="CLP_R"/>
    <property type="match status" value="1"/>
</dbReference>
<keyword evidence="15" id="KW-1185">Reference proteome</keyword>
<keyword evidence="12" id="KW-0963">Cytoplasm</keyword>
<evidence type="ECO:0000256" key="1">
    <source>
        <dbReference type="ARBA" id="ARBA00008675"/>
    </source>
</evidence>
<evidence type="ECO:0000313" key="14">
    <source>
        <dbReference type="EMBL" id="AKJ68260.1"/>
    </source>
</evidence>
<dbReference type="FunFam" id="3.40.50.300:FF:000010">
    <property type="entry name" value="Chaperone clpB 1, putative"/>
    <property type="match status" value="1"/>
</dbReference>
<comment type="subunit">
    <text evidence="9">Homohexamer. The oligomerization is ATP-dependent.</text>
</comment>
<dbReference type="SMART" id="SM00382">
    <property type="entry name" value="AAA"/>
    <property type="match status" value="2"/>
</dbReference>
<comment type="subunit">
    <text evidence="12">Homohexamer; The oligomerization is ATP-dependent.</text>
</comment>
<dbReference type="Gene3D" id="1.10.8.60">
    <property type="match status" value="1"/>
</dbReference>
<proteinExistence type="inferred from homology"/>
<evidence type="ECO:0000256" key="8">
    <source>
        <dbReference type="ARBA" id="ARBA00025613"/>
    </source>
</evidence>
<evidence type="ECO:0000256" key="12">
    <source>
        <dbReference type="RuleBase" id="RU362034"/>
    </source>
</evidence>
<dbReference type="PRINTS" id="PR00300">
    <property type="entry name" value="CLPPROTEASEA"/>
</dbReference>
<keyword evidence="6 12" id="KW-0175">Coiled coil</keyword>
<dbReference type="SMART" id="SM01086">
    <property type="entry name" value="ClpB_D2-small"/>
    <property type="match status" value="1"/>
</dbReference>
<feature type="domain" description="Clp R" evidence="13">
    <location>
        <begin position="3"/>
        <end position="146"/>
    </location>
</feature>
<dbReference type="FunFam" id="1.10.8.60:FF:000017">
    <property type="entry name" value="ATP-dependent chaperone ClpB"/>
    <property type="match status" value="1"/>
</dbReference>
<dbReference type="AlphaFoldDB" id="A0A0G3EMQ2"/>
<dbReference type="Pfam" id="PF02861">
    <property type="entry name" value="Clp_N"/>
    <property type="match status" value="1"/>
</dbReference>
<dbReference type="InterPro" id="IPR017730">
    <property type="entry name" value="Chaperonin_ClpB"/>
</dbReference>
<dbReference type="GO" id="GO:0034605">
    <property type="term" value="P:cellular response to heat"/>
    <property type="evidence" value="ECO:0007669"/>
    <property type="project" value="TreeGrafter"/>
</dbReference>
<dbReference type="CDD" id="cd00009">
    <property type="entry name" value="AAA"/>
    <property type="match status" value="1"/>
</dbReference>
<dbReference type="KEGG" id="ptx:ABW99_08590"/>
<comment type="subcellular location">
    <subcellularLocation>
        <location evidence="12">Cytoplasm</location>
    </subcellularLocation>
</comment>
<dbReference type="InterPro" id="IPR004176">
    <property type="entry name" value="Clp_R_N"/>
</dbReference>
<evidence type="ECO:0000256" key="5">
    <source>
        <dbReference type="ARBA" id="ARBA00022840"/>
    </source>
</evidence>
<evidence type="ECO:0000256" key="6">
    <source>
        <dbReference type="ARBA" id="ARBA00023054"/>
    </source>
</evidence>
<dbReference type="InterPro" id="IPR003593">
    <property type="entry name" value="AAA+_ATPase"/>
</dbReference>
<reference evidence="15" key="1">
    <citation type="submission" date="2015-06" db="EMBL/GenBank/DDBJ databases">
        <authorList>
            <person name="Lim Y.L."/>
            <person name="Ee R."/>
            <person name="Yong D."/>
            <person name="How K.Y."/>
            <person name="Yin W.F."/>
            <person name="Chan K.G."/>
        </authorList>
    </citation>
    <scope>NUCLEOTIDE SEQUENCE [LARGE SCALE GENOMIC DNA]</scope>
    <source>
        <strain evidence="15">DSM 25325</strain>
    </source>
</reference>